<dbReference type="InParanoid" id="A0A423PYN0"/>
<evidence type="ECO:0000313" key="2">
    <source>
        <dbReference type="EMBL" id="ROO30638.1"/>
    </source>
</evidence>
<dbReference type="EMBL" id="AYKG01000011">
    <property type="protein sequence ID" value="ROO30638.1"/>
    <property type="molecule type" value="Genomic_DNA"/>
</dbReference>
<feature type="transmembrane region" description="Helical" evidence="1">
    <location>
        <begin position="106"/>
        <end position="122"/>
    </location>
</feature>
<accession>A0A423PYN0</accession>
<feature type="transmembrane region" description="Helical" evidence="1">
    <location>
        <begin position="83"/>
        <end position="100"/>
    </location>
</feature>
<dbReference type="PANTHER" id="PTHR15887:SF1">
    <property type="entry name" value="TRANSMEMBRANE PROTEIN 69"/>
    <property type="match status" value="1"/>
</dbReference>
<gene>
    <name evidence="2" type="ORF">SAJA_04645</name>
</gene>
<dbReference type="Pfam" id="PF11911">
    <property type="entry name" value="DUF3429"/>
    <property type="match status" value="1"/>
</dbReference>
<name>A0A423PYN0_9GAMM</name>
<evidence type="ECO:0000256" key="1">
    <source>
        <dbReference type="SAM" id="Phobius"/>
    </source>
</evidence>
<dbReference type="Proteomes" id="UP000285310">
    <property type="component" value="Unassembled WGS sequence"/>
</dbReference>
<keyword evidence="1" id="KW-1133">Transmembrane helix</keyword>
<dbReference type="OrthoDB" id="8591832at2"/>
<protein>
    <recommendedName>
        <fullName evidence="4">DUF3429 domain-containing protein</fullName>
    </recommendedName>
</protein>
<keyword evidence="1" id="KW-0472">Membrane</keyword>
<keyword evidence="1" id="KW-0812">Transmembrane</keyword>
<comment type="caution">
    <text evidence="2">The sequence shown here is derived from an EMBL/GenBank/DDBJ whole genome shotgun (WGS) entry which is preliminary data.</text>
</comment>
<dbReference type="PANTHER" id="PTHR15887">
    <property type="entry name" value="TRANSMEMBRANE PROTEIN 69"/>
    <property type="match status" value="1"/>
</dbReference>
<organism evidence="2 3">
    <name type="scientific">Salinisphaera japonica YTM-1</name>
    <dbReference type="NCBI Taxonomy" id="1209778"/>
    <lineage>
        <taxon>Bacteria</taxon>
        <taxon>Pseudomonadati</taxon>
        <taxon>Pseudomonadota</taxon>
        <taxon>Gammaproteobacteria</taxon>
        <taxon>Salinisphaerales</taxon>
        <taxon>Salinisphaeraceae</taxon>
        <taxon>Salinisphaera</taxon>
    </lineage>
</organism>
<proteinExistence type="predicted"/>
<dbReference type="InterPro" id="IPR021836">
    <property type="entry name" value="DUF3429"/>
</dbReference>
<sequence length="161" mass="17016">MTDTKPKSPAGNGAPALLLAAGLGLLALVPFVAGVYEAYVGTTLLPERVLHIALVYLATIVSFIGGVQWGLMLARGRAPALDMVLGVVPALIAWPALLLGQVWGDAWAFGLLLVALILAWGADERGHRQGWQHTGFLQLRRVLTIVVAGCVIAIGWHIVRG</sequence>
<feature type="transmembrane region" description="Helical" evidence="1">
    <location>
        <begin position="142"/>
        <end position="159"/>
    </location>
</feature>
<reference evidence="2 3" key="1">
    <citation type="submission" date="2013-10" db="EMBL/GenBank/DDBJ databases">
        <title>Salinisphaera japonica YTM-1 Genome Sequencing.</title>
        <authorList>
            <person name="Lai Q."/>
            <person name="Li C."/>
            <person name="Shao Z."/>
        </authorList>
    </citation>
    <scope>NUCLEOTIDE SEQUENCE [LARGE SCALE GENOMIC DNA]</scope>
    <source>
        <strain evidence="2 3">YTM-1</strain>
    </source>
</reference>
<dbReference type="RefSeq" id="WP_123657475.1">
    <property type="nucleotide sequence ID" value="NZ_AYKG01000011.1"/>
</dbReference>
<dbReference type="AlphaFoldDB" id="A0A423PYN0"/>
<feature type="transmembrane region" description="Helical" evidence="1">
    <location>
        <begin position="49"/>
        <end position="71"/>
    </location>
</feature>
<keyword evidence="3" id="KW-1185">Reference proteome</keyword>
<evidence type="ECO:0008006" key="4">
    <source>
        <dbReference type="Google" id="ProtNLM"/>
    </source>
</evidence>
<evidence type="ECO:0000313" key="3">
    <source>
        <dbReference type="Proteomes" id="UP000285310"/>
    </source>
</evidence>